<evidence type="ECO:0000256" key="1">
    <source>
        <dbReference type="ARBA" id="ARBA00004651"/>
    </source>
</evidence>
<evidence type="ECO:0000256" key="5">
    <source>
        <dbReference type="ARBA" id="ARBA00022692"/>
    </source>
</evidence>
<dbReference type="RefSeq" id="WP_310456271.1">
    <property type="nucleotide sequence ID" value="NZ_JAVKPH010000004.1"/>
</dbReference>
<evidence type="ECO:0000256" key="7">
    <source>
        <dbReference type="ARBA" id="ARBA00023136"/>
    </source>
</evidence>
<dbReference type="Pfam" id="PF02653">
    <property type="entry name" value="BPD_transp_2"/>
    <property type="match status" value="1"/>
</dbReference>
<feature type="transmembrane region" description="Helical" evidence="8">
    <location>
        <begin position="225"/>
        <end position="246"/>
    </location>
</feature>
<evidence type="ECO:0000313" key="10">
    <source>
        <dbReference type="Proteomes" id="UP001247754"/>
    </source>
</evidence>
<comment type="subcellular location">
    <subcellularLocation>
        <location evidence="1">Cell membrane</location>
        <topology evidence="1">Multi-pass membrane protein</topology>
    </subcellularLocation>
</comment>
<gene>
    <name evidence="9" type="ORF">RGD00_05395</name>
</gene>
<feature type="transmembrane region" description="Helical" evidence="8">
    <location>
        <begin position="99"/>
        <end position="123"/>
    </location>
</feature>
<dbReference type="PANTHER" id="PTHR32196">
    <property type="entry name" value="ABC TRANSPORTER PERMEASE PROTEIN YPHD-RELATED-RELATED"/>
    <property type="match status" value="1"/>
</dbReference>
<evidence type="ECO:0000256" key="8">
    <source>
        <dbReference type="SAM" id="Phobius"/>
    </source>
</evidence>
<dbReference type="EMBL" id="JAVKPH010000004">
    <property type="protein sequence ID" value="MDR5652026.1"/>
    <property type="molecule type" value="Genomic_DNA"/>
</dbReference>
<feature type="transmembrane region" description="Helical" evidence="8">
    <location>
        <begin position="20"/>
        <end position="44"/>
    </location>
</feature>
<evidence type="ECO:0000256" key="2">
    <source>
        <dbReference type="ARBA" id="ARBA00022448"/>
    </source>
</evidence>
<accession>A0ABU1F587</accession>
<dbReference type="PANTHER" id="PTHR32196:SF21">
    <property type="entry name" value="ABC TRANSPORTER PERMEASE PROTEIN YPHD-RELATED"/>
    <property type="match status" value="1"/>
</dbReference>
<feature type="transmembrane region" description="Helical" evidence="8">
    <location>
        <begin position="130"/>
        <end position="153"/>
    </location>
</feature>
<dbReference type="CDD" id="cd06579">
    <property type="entry name" value="TM_PBP1_transp_AraH_like"/>
    <property type="match status" value="1"/>
</dbReference>
<evidence type="ECO:0000313" key="9">
    <source>
        <dbReference type="EMBL" id="MDR5652026.1"/>
    </source>
</evidence>
<keyword evidence="5 8" id="KW-0812">Transmembrane</keyword>
<reference evidence="9 10" key="1">
    <citation type="submission" date="2023-09" db="EMBL/GenBank/DDBJ databases">
        <title>Xinfangfangia sedmenti sp. nov., isolated the sedment.</title>
        <authorList>
            <person name="Xu L."/>
        </authorList>
    </citation>
    <scope>NUCLEOTIDE SEQUENCE [LARGE SCALE GENOMIC DNA]</scope>
    <source>
        <strain evidence="9 10">LG-4</strain>
    </source>
</reference>
<dbReference type="InterPro" id="IPR001851">
    <property type="entry name" value="ABC_transp_permease"/>
</dbReference>
<feature type="transmembrane region" description="Helical" evidence="8">
    <location>
        <begin position="173"/>
        <end position="193"/>
    </location>
</feature>
<feature type="transmembrane region" description="Helical" evidence="8">
    <location>
        <begin position="56"/>
        <end position="79"/>
    </location>
</feature>
<dbReference type="Proteomes" id="UP001247754">
    <property type="component" value="Unassembled WGS sequence"/>
</dbReference>
<keyword evidence="7 8" id="KW-0472">Membrane</keyword>
<name>A0ABU1F587_9RHOB</name>
<feature type="transmembrane region" description="Helical" evidence="8">
    <location>
        <begin position="306"/>
        <end position="324"/>
    </location>
</feature>
<keyword evidence="4" id="KW-0997">Cell inner membrane</keyword>
<evidence type="ECO:0000256" key="4">
    <source>
        <dbReference type="ARBA" id="ARBA00022519"/>
    </source>
</evidence>
<keyword evidence="3" id="KW-1003">Cell membrane</keyword>
<keyword evidence="2" id="KW-0813">Transport</keyword>
<feature type="transmembrane region" description="Helical" evidence="8">
    <location>
        <begin position="280"/>
        <end position="300"/>
    </location>
</feature>
<keyword evidence="6 8" id="KW-1133">Transmembrane helix</keyword>
<proteinExistence type="predicted"/>
<protein>
    <submittedName>
        <fullName evidence="9">ABC transporter permease</fullName>
    </submittedName>
</protein>
<sequence>MSEKTLAAGAARTDERAGEAWSWGPVLTNLALPIAVVLLALFFYTQAPVFLTLNNWISISVQVATLMTIAVPFAILLMAGKVDLGVGSLLGFSGVVAGLLFPHLGVTLTIVVTLLVGVGFGLLNGVLVGWFAMSPIIVTLGTLTLLRGLGQWLSPHPLFGFPESFSYLGYGRVAGLPILTWIMLGVLVTGILVMRYTALGRHTVAIGVNERAAYLVGIRVKLTVILLYVMVGLGAALAGLMSIARINSAPSGTLGVGMELGVLTAVLLGGIPFTGGKGSLLRVALGVWLLGMLSNGLILMNMPTEASLMITGIVLVLAAGLDVLRRRRG</sequence>
<feature type="transmembrane region" description="Helical" evidence="8">
    <location>
        <begin position="252"/>
        <end position="273"/>
    </location>
</feature>
<keyword evidence="10" id="KW-1185">Reference proteome</keyword>
<organism evidence="9 10">
    <name type="scientific">Ruixingdingia sedimenti</name>
    <dbReference type="NCBI Taxonomy" id="3073604"/>
    <lineage>
        <taxon>Bacteria</taxon>
        <taxon>Pseudomonadati</taxon>
        <taxon>Pseudomonadota</taxon>
        <taxon>Alphaproteobacteria</taxon>
        <taxon>Rhodobacterales</taxon>
        <taxon>Paracoccaceae</taxon>
        <taxon>Ruixingdingia</taxon>
    </lineage>
</organism>
<evidence type="ECO:0000256" key="6">
    <source>
        <dbReference type="ARBA" id="ARBA00022989"/>
    </source>
</evidence>
<evidence type="ECO:0000256" key="3">
    <source>
        <dbReference type="ARBA" id="ARBA00022475"/>
    </source>
</evidence>
<comment type="caution">
    <text evidence="9">The sequence shown here is derived from an EMBL/GenBank/DDBJ whole genome shotgun (WGS) entry which is preliminary data.</text>
</comment>